<accession>A0A0U4EJ97</accession>
<proteinExistence type="predicted"/>
<dbReference type="EMBL" id="KR080485">
    <property type="protein sequence ID" value="ALX37947.1"/>
    <property type="molecule type" value="Genomic_DNA"/>
</dbReference>
<name>A0A0U4EJ97_LACGS</name>
<evidence type="ECO:0000313" key="1">
    <source>
        <dbReference type="EMBL" id="ALX37947.1"/>
    </source>
</evidence>
<protein>
    <submittedName>
        <fullName evidence="1">GasE</fullName>
    </submittedName>
</protein>
<reference evidence="1" key="1">
    <citation type="journal article" date="2016" name="BMC Microbiol.">
        <title>Purification and genetic characterization of gassericin E, a novel co-culture inducible bacteriocin from Lactobacillus gasseri EV1461 isolated from the vagina of a healthy woman.</title>
        <authorList>
            <person name="Maldonado-Barragan A."/>
            <person name="Caballero-Guerrero B."/>
            <person name="Martin V."/>
            <person name="Ruiz-Barba J.L."/>
            <person name="Rodriguez J.M."/>
        </authorList>
    </citation>
    <scope>NUCLEOTIDE SEQUENCE</scope>
    <source>
        <strain evidence="1">EV1461</strain>
    </source>
</reference>
<organism evidence="1">
    <name type="scientific">Lactobacillus gasseri</name>
    <dbReference type="NCBI Taxonomy" id="1596"/>
    <lineage>
        <taxon>Bacteria</taxon>
        <taxon>Bacillati</taxon>
        <taxon>Bacillota</taxon>
        <taxon>Bacilli</taxon>
        <taxon>Lactobacillales</taxon>
        <taxon>Lactobacillaceae</taxon>
        <taxon>Lactobacillus</taxon>
    </lineage>
</organism>
<sequence>MKNFNTLSFETLANIVGGRNNLAANIGGVGGATVAGWALGNAVCGPACGFVGAHYVPIAWAGVTAATGGFGKIRK</sequence>
<gene>
    <name evidence="1" type="primary">gaeA</name>
</gene>
<dbReference type="AlphaFoldDB" id="A0A0U4EJ97"/>
<dbReference type="RefSeq" id="WP_048684917.1">
    <property type="nucleotide sequence ID" value="NZ_JANGDK010000004.1"/>
</dbReference>